<dbReference type="Proteomes" id="UP000660729">
    <property type="component" value="Unassembled WGS sequence"/>
</dbReference>
<organism evidence="1 2">
    <name type="scientific">Pseudocercospora fuligena</name>
    <dbReference type="NCBI Taxonomy" id="685502"/>
    <lineage>
        <taxon>Eukaryota</taxon>
        <taxon>Fungi</taxon>
        <taxon>Dikarya</taxon>
        <taxon>Ascomycota</taxon>
        <taxon>Pezizomycotina</taxon>
        <taxon>Dothideomycetes</taxon>
        <taxon>Dothideomycetidae</taxon>
        <taxon>Mycosphaerellales</taxon>
        <taxon>Mycosphaerellaceae</taxon>
        <taxon>Pseudocercospora</taxon>
    </lineage>
</organism>
<protein>
    <submittedName>
        <fullName evidence="1">Uncharacterized protein</fullName>
    </submittedName>
</protein>
<comment type="caution">
    <text evidence="1">The sequence shown here is derived from an EMBL/GenBank/DDBJ whole genome shotgun (WGS) entry which is preliminary data.</text>
</comment>
<keyword evidence="2" id="KW-1185">Reference proteome</keyword>
<name>A0A8H6R6V7_9PEZI</name>
<sequence>MALGRFQEVQFIFSRIDLCKEVHCAQTRNAIVRHQIETMTTTTREYVDWIAKTYDDYALQHLSVRFCGHFDRFDSCWASEPYGIDGNVLTTINQEPIYEALLAPVLKLPVVGNCQISTLHHVSITHATLWNQNFMVCVHWTVMNWLSGSFDKTLNFYVHFLRQWEWTRPGVQYMLPESWYHDRLGMNREEVLRLVDVDVYGSKDPELDFKRQFGLR</sequence>
<gene>
    <name evidence="1" type="ORF">HII31_13191</name>
</gene>
<dbReference type="OrthoDB" id="10581997at2759"/>
<dbReference type="AlphaFoldDB" id="A0A8H6R6V7"/>
<evidence type="ECO:0000313" key="2">
    <source>
        <dbReference type="Proteomes" id="UP000660729"/>
    </source>
</evidence>
<dbReference type="EMBL" id="JABCIY010000320">
    <property type="protein sequence ID" value="KAF7185494.1"/>
    <property type="molecule type" value="Genomic_DNA"/>
</dbReference>
<reference evidence="1" key="1">
    <citation type="submission" date="2020-04" db="EMBL/GenBank/DDBJ databases">
        <title>Draft genome resource of the tomato pathogen Pseudocercospora fuligena.</title>
        <authorList>
            <person name="Zaccaron A."/>
        </authorList>
    </citation>
    <scope>NUCLEOTIDE SEQUENCE</scope>
    <source>
        <strain evidence="1">PF001</strain>
    </source>
</reference>
<accession>A0A8H6R6V7</accession>
<proteinExistence type="predicted"/>
<evidence type="ECO:0000313" key="1">
    <source>
        <dbReference type="EMBL" id="KAF7185494.1"/>
    </source>
</evidence>